<dbReference type="EMBL" id="JAFBCV010000009">
    <property type="protein sequence ID" value="MBM7839573.1"/>
    <property type="molecule type" value="Genomic_DNA"/>
</dbReference>
<accession>A0ABS2SVK9</accession>
<proteinExistence type="predicted"/>
<organism evidence="1 2">
    <name type="scientific">Shouchella xiaoxiensis</name>
    <dbReference type="NCBI Taxonomy" id="766895"/>
    <lineage>
        <taxon>Bacteria</taxon>
        <taxon>Bacillati</taxon>
        <taxon>Bacillota</taxon>
        <taxon>Bacilli</taxon>
        <taxon>Bacillales</taxon>
        <taxon>Bacillaceae</taxon>
        <taxon>Shouchella</taxon>
    </lineage>
</organism>
<protein>
    <submittedName>
        <fullName evidence="1">Uncharacterized protein</fullName>
    </submittedName>
</protein>
<sequence length="107" mass="11984">MRFPTGYANGRVASDYPENLKKYLKIHQLDFVGPLEDSSILVKWGSPGNRYSLTKKIEAIDDKILGIIVAKKTGNNSVDATTLQNVSHLEKNGLLFWGYSRGRLLCK</sequence>
<gene>
    <name evidence="1" type="ORF">JOC54_002853</name>
</gene>
<evidence type="ECO:0000313" key="1">
    <source>
        <dbReference type="EMBL" id="MBM7839573.1"/>
    </source>
</evidence>
<dbReference type="RefSeq" id="WP_204466798.1">
    <property type="nucleotide sequence ID" value="NZ_JAFBCV010000009.1"/>
</dbReference>
<reference evidence="1" key="1">
    <citation type="submission" date="2021-01" db="EMBL/GenBank/DDBJ databases">
        <title>Genomic Encyclopedia of Type Strains, Phase IV (KMG-IV): sequencing the most valuable type-strain genomes for metagenomic binning, comparative biology and taxonomic classification.</title>
        <authorList>
            <person name="Goeker M."/>
        </authorList>
    </citation>
    <scope>NUCLEOTIDE SEQUENCE</scope>
    <source>
        <strain evidence="1">DSM 21943</strain>
    </source>
</reference>
<name>A0ABS2SVK9_9BACI</name>
<evidence type="ECO:0000313" key="2">
    <source>
        <dbReference type="Proteomes" id="UP001179280"/>
    </source>
</evidence>
<keyword evidence="2" id="KW-1185">Reference proteome</keyword>
<dbReference type="Proteomes" id="UP001179280">
    <property type="component" value="Unassembled WGS sequence"/>
</dbReference>
<comment type="caution">
    <text evidence="1">The sequence shown here is derived from an EMBL/GenBank/DDBJ whole genome shotgun (WGS) entry which is preliminary data.</text>
</comment>